<evidence type="ECO:0000256" key="2">
    <source>
        <dbReference type="SAM" id="Phobius"/>
    </source>
</evidence>
<gene>
    <name evidence="3" type="ORF">CFP56_038570</name>
</gene>
<proteinExistence type="predicted"/>
<organism evidence="3 4">
    <name type="scientific">Quercus suber</name>
    <name type="common">Cork oak</name>
    <dbReference type="NCBI Taxonomy" id="58331"/>
    <lineage>
        <taxon>Eukaryota</taxon>
        <taxon>Viridiplantae</taxon>
        <taxon>Streptophyta</taxon>
        <taxon>Embryophyta</taxon>
        <taxon>Tracheophyta</taxon>
        <taxon>Spermatophyta</taxon>
        <taxon>Magnoliopsida</taxon>
        <taxon>eudicotyledons</taxon>
        <taxon>Gunneridae</taxon>
        <taxon>Pentapetalae</taxon>
        <taxon>rosids</taxon>
        <taxon>fabids</taxon>
        <taxon>Fagales</taxon>
        <taxon>Fagaceae</taxon>
        <taxon>Quercus</taxon>
    </lineage>
</organism>
<sequence length="202" mass="22678">MLHFLEVAEVGSQLVKKYEHFDLTLQKVHVELQVIRNVDDLASALQDPLYVPSKRRPKYLRPKNPKENEPTKKRKWSICKETSHVRSTCPSTSSVHIQDLPSWVGLLTWVSFGRGLVDFSIGFAAMGNGFANWRGGVVRWRLVWRVSRIGKISDGRFLGFGIVVVVGENGSFFLFLVVVVVGGGFWWLFLVFVIAGGGFSGL</sequence>
<comment type="caution">
    <text evidence="3">The sequence shown here is derived from an EMBL/GenBank/DDBJ whole genome shotgun (WGS) entry which is preliminary data.</text>
</comment>
<keyword evidence="2" id="KW-0472">Membrane</keyword>
<feature type="transmembrane region" description="Helical" evidence="2">
    <location>
        <begin position="184"/>
        <end position="201"/>
    </location>
</feature>
<protein>
    <submittedName>
        <fullName evidence="3">Uncharacterized protein</fullName>
    </submittedName>
</protein>
<dbReference type="AlphaFoldDB" id="A0AAW0LMT8"/>
<keyword evidence="2" id="KW-0812">Transmembrane</keyword>
<evidence type="ECO:0000256" key="1">
    <source>
        <dbReference type="SAM" id="MobiDB-lite"/>
    </source>
</evidence>
<name>A0AAW0LMT8_QUESU</name>
<accession>A0AAW0LMT8</accession>
<dbReference type="Proteomes" id="UP000237347">
    <property type="component" value="Unassembled WGS sequence"/>
</dbReference>
<feature type="region of interest" description="Disordered" evidence="1">
    <location>
        <begin position="55"/>
        <end position="75"/>
    </location>
</feature>
<dbReference type="EMBL" id="PKMF04000074">
    <property type="protein sequence ID" value="KAK7852630.1"/>
    <property type="molecule type" value="Genomic_DNA"/>
</dbReference>
<keyword evidence="4" id="KW-1185">Reference proteome</keyword>
<reference evidence="3 4" key="1">
    <citation type="journal article" date="2018" name="Sci. Data">
        <title>The draft genome sequence of cork oak.</title>
        <authorList>
            <person name="Ramos A.M."/>
            <person name="Usie A."/>
            <person name="Barbosa P."/>
            <person name="Barros P.M."/>
            <person name="Capote T."/>
            <person name="Chaves I."/>
            <person name="Simoes F."/>
            <person name="Abreu I."/>
            <person name="Carrasquinho I."/>
            <person name="Faro C."/>
            <person name="Guimaraes J.B."/>
            <person name="Mendonca D."/>
            <person name="Nobrega F."/>
            <person name="Rodrigues L."/>
            <person name="Saibo N.J.M."/>
            <person name="Varela M.C."/>
            <person name="Egas C."/>
            <person name="Matos J."/>
            <person name="Miguel C.M."/>
            <person name="Oliveira M.M."/>
            <person name="Ricardo C.P."/>
            <person name="Goncalves S."/>
        </authorList>
    </citation>
    <scope>NUCLEOTIDE SEQUENCE [LARGE SCALE GENOMIC DNA]</scope>
    <source>
        <strain evidence="4">cv. HL8</strain>
    </source>
</reference>
<feature type="transmembrane region" description="Helical" evidence="2">
    <location>
        <begin position="157"/>
        <end position="178"/>
    </location>
</feature>
<keyword evidence="2" id="KW-1133">Transmembrane helix</keyword>
<evidence type="ECO:0000313" key="4">
    <source>
        <dbReference type="Proteomes" id="UP000237347"/>
    </source>
</evidence>
<evidence type="ECO:0000313" key="3">
    <source>
        <dbReference type="EMBL" id="KAK7852630.1"/>
    </source>
</evidence>